<dbReference type="CDD" id="cd04186">
    <property type="entry name" value="GT_2_like_c"/>
    <property type="match status" value="1"/>
</dbReference>
<evidence type="ECO:0000259" key="2">
    <source>
        <dbReference type="Pfam" id="PF00535"/>
    </source>
</evidence>
<reference evidence="3 4" key="1">
    <citation type="journal article" date="2016" name="Nat. Commun.">
        <title>Thousands of microbial genomes shed light on interconnected biogeochemical processes in an aquifer system.</title>
        <authorList>
            <person name="Anantharaman K."/>
            <person name="Brown C.T."/>
            <person name="Hug L.A."/>
            <person name="Sharon I."/>
            <person name="Castelle C.J."/>
            <person name="Probst A.J."/>
            <person name="Thomas B.C."/>
            <person name="Singh A."/>
            <person name="Wilkins M.J."/>
            <person name="Karaoz U."/>
            <person name="Brodie E.L."/>
            <person name="Williams K.H."/>
            <person name="Hubbard S.S."/>
            <person name="Banfield J.F."/>
        </authorList>
    </citation>
    <scope>NUCLEOTIDE SEQUENCE [LARGE SCALE GENOMIC DNA]</scope>
</reference>
<dbReference type="SUPFAM" id="SSF53448">
    <property type="entry name" value="Nucleotide-diphospho-sugar transferases"/>
    <property type="match status" value="1"/>
</dbReference>
<keyword evidence="1" id="KW-0812">Transmembrane</keyword>
<name>A0A1F4TR07_UNCSA</name>
<dbReference type="Pfam" id="PF00535">
    <property type="entry name" value="Glycos_transf_2"/>
    <property type="match status" value="1"/>
</dbReference>
<dbReference type="InterPro" id="IPR029044">
    <property type="entry name" value="Nucleotide-diphossugar_trans"/>
</dbReference>
<keyword evidence="1" id="KW-1133">Transmembrane helix</keyword>
<proteinExistence type="predicted"/>
<evidence type="ECO:0000256" key="1">
    <source>
        <dbReference type="SAM" id="Phobius"/>
    </source>
</evidence>
<dbReference type="PANTHER" id="PTHR43179:SF7">
    <property type="entry name" value="RHAMNOSYLTRANSFERASE WBBL"/>
    <property type="match status" value="1"/>
</dbReference>
<feature type="domain" description="Glycosyltransferase 2-like" evidence="2">
    <location>
        <begin position="5"/>
        <end position="163"/>
    </location>
</feature>
<evidence type="ECO:0000313" key="4">
    <source>
        <dbReference type="Proteomes" id="UP000177309"/>
    </source>
</evidence>
<dbReference type="Gene3D" id="3.90.550.10">
    <property type="entry name" value="Spore Coat Polysaccharide Biosynthesis Protein SpsA, Chain A"/>
    <property type="match status" value="1"/>
</dbReference>
<dbReference type="EMBL" id="MEUI01000015">
    <property type="protein sequence ID" value="OGC34493.1"/>
    <property type="molecule type" value="Genomic_DNA"/>
</dbReference>
<protein>
    <recommendedName>
        <fullName evidence="2">Glycosyltransferase 2-like domain-containing protein</fullName>
    </recommendedName>
</protein>
<dbReference type="PANTHER" id="PTHR43179">
    <property type="entry name" value="RHAMNOSYLTRANSFERASE WBBL"/>
    <property type="match status" value="1"/>
</dbReference>
<dbReference type="Proteomes" id="UP000177309">
    <property type="component" value="Unassembled WGS sequence"/>
</dbReference>
<feature type="transmembrane region" description="Helical" evidence="1">
    <location>
        <begin position="232"/>
        <end position="251"/>
    </location>
</feature>
<evidence type="ECO:0000313" key="3">
    <source>
        <dbReference type="EMBL" id="OGC34493.1"/>
    </source>
</evidence>
<comment type="caution">
    <text evidence="3">The sequence shown here is derived from an EMBL/GenBank/DDBJ whole genome shotgun (WGS) entry which is preliminary data.</text>
</comment>
<gene>
    <name evidence="3" type="ORF">A2462_04315</name>
</gene>
<accession>A0A1F4TR07</accession>
<dbReference type="AlphaFoldDB" id="A0A1F4TR07"/>
<organism evidence="3 4">
    <name type="scientific">candidate division WOR-1 bacterium RIFOXYC2_FULL_41_25</name>
    <dbReference type="NCBI Taxonomy" id="1802586"/>
    <lineage>
        <taxon>Bacteria</taxon>
        <taxon>Bacillati</taxon>
        <taxon>Saganbacteria</taxon>
    </lineage>
</organism>
<dbReference type="InterPro" id="IPR001173">
    <property type="entry name" value="Glyco_trans_2-like"/>
</dbReference>
<keyword evidence="1" id="KW-0472">Membrane</keyword>
<sequence length="278" mass="31168">MKDISIIIININNSQLLKECLQSIEKSSPQASLEIIVVDNGSTDGSQQMIKTDFPQVRLMANQENLGFAKANNQGLRVCQGRYALLLNNDTIVKAGALDQMVKFMDTNPQAGACGPKLLNLDGTIQRQGGLLGKRFYFSTKPITVDFVIGACLMVRKEVIDQVGLMDENLFFYNDDLDWCLSIRKAGHKIYFLPQAEVIHYGGYSSKTFNPQLFIEGFKGGLYFCKKHYGTLAYNAYRSLLLILLLILSLSPNGDRRKAYREIITIARRGQIPNPMVK</sequence>